<keyword evidence="3" id="KW-1185">Reference proteome</keyword>
<accession>A0A515EL58</accession>
<dbReference type="PANTHER" id="PTHR37946">
    <property type="entry name" value="SLL1969 PROTEIN"/>
    <property type="match status" value="1"/>
</dbReference>
<dbReference type="PANTHER" id="PTHR37946:SF1">
    <property type="entry name" value="SLL1969 PROTEIN"/>
    <property type="match status" value="1"/>
</dbReference>
<reference evidence="3" key="2">
    <citation type="journal article" date="2020" name="Int. J. Syst. Evol. Microbiol.">
        <title>Genomic insights into a novel species Rhodoferax aquaticus sp. nov., isolated from freshwater.</title>
        <authorList>
            <person name="Li T."/>
            <person name="Zhuo Y."/>
            <person name="Jin C.Z."/>
            <person name="Wu X."/>
            <person name="Ko S.R."/>
            <person name="Jin F.J."/>
            <person name="Ahn C.Y."/>
            <person name="Oh H.M."/>
            <person name="Lee H.G."/>
            <person name="Jin L."/>
        </authorList>
    </citation>
    <scope>NUCLEOTIDE SEQUENCE [LARGE SCALE GENOMIC DNA]</scope>
    <source>
        <strain evidence="3">Gr-4</strain>
    </source>
</reference>
<dbReference type="AlphaFoldDB" id="A0A515EL58"/>
<dbReference type="Pfam" id="PF07819">
    <property type="entry name" value="PGAP1"/>
    <property type="match status" value="1"/>
</dbReference>
<dbReference type="SUPFAM" id="SSF53474">
    <property type="entry name" value="alpha/beta-Hydrolases"/>
    <property type="match status" value="1"/>
</dbReference>
<keyword evidence="2" id="KW-0378">Hydrolase</keyword>
<evidence type="ECO:0000313" key="3">
    <source>
        <dbReference type="Proteomes" id="UP000317365"/>
    </source>
</evidence>
<dbReference type="Gene3D" id="3.40.50.1820">
    <property type="entry name" value="alpha/beta hydrolase"/>
    <property type="match status" value="1"/>
</dbReference>
<gene>
    <name evidence="2" type="ORF">EXZ61_03920</name>
</gene>
<evidence type="ECO:0000259" key="1">
    <source>
        <dbReference type="Pfam" id="PF07819"/>
    </source>
</evidence>
<evidence type="ECO:0000313" key="2">
    <source>
        <dbReference type="EMBL" id="QDL53392.1"/>
    </source>
</evidence>
<dbReference type="RefSeq" id="WP_142809228.1">
    <property type="nucleotide sequence ID" value="NZ_CP036282.1"/>
</dbReference>
<name>A0A515EL58_9BURK</name>
<sequence length="417" mass="45394">MNKPPAKPPKALGHIRSGDLKALAQLATQATVNISHMVEGVHQSVWRTLGAPSGTTRAHARGLTGMVYRSVRGITELVAKGLDLSLGRLQPVLAPWLDAAPESQQREAVLAALNGVMGDHLVARGNALATPMALRWNGQRLDWASPPLASQVQGKVLVLAHGLCMNDLQWHSTANGVTHDHGQAIAQALGYTPVYLRYNTGLHTSENGAALHAALTELVQHWPVPVQEISMVLHSMGGLVARSAVHFASSQALSWTPYLKKMVFLGTPHHGAPLERAGNWVDLILEKAPYAKPFAKLGQLRSAGITDLRHGNVLREDWEGMNRFQHRHDLRQGLPLPHGIACYAIAGTLTQAKNLRAGTWRGDGLVPVDSALGRHKDVRLALQFAKDRQWVSHSTNHMQLLSSSHVTSKIQEWLTEP</sequence>
<dbReference type="Proteomes" id="UP000317365">
    <property type="component" value="Chromosome"/>
</dbReference>
<dbReference type="GO" id="GO:0016788">
    <property type="term" value="F:hydrolase activity, acting on ester bonds"/>
    <property type="evidence" value="ECO:0007669"/>
    <property type="project" value="InterPro"/>
</dbReference>
<dbReference type="EMBL" id="CP036282">
    <property type="protein sequence ID" value="QDL53392.1"/>
    <property type="molecule type" value="Genomic_DNA"/>
</dbReference>
<reference evidence="3" key="1">
    <citation type="submission" date="2019-02" db="EMBL/GenBank/DDBJ databases">
        <title>Complete genome sequence of Rhodoferax sp. Gr-4.</title>
        <authorList>
            <person name="Jin L."/>
        </authorList>
    </citation>
    <scope>NUCLEOTIDE SEQUENCE [LARGE SCALE GENOMIC DNA]</scope>
    <source>
        <strain evidence="3">Gr-4</strain>
    </source>
</reference>
<dbReference type="KEGG" id="rhg:EXZ61_03920"/>
<feature type="domain" description="GPI inositol-deacylase PGAP1-like alpha/beta" evidence="1">
    <location>
        <begin position="152"/>
        <end position="325"/>
    </location>
</feature>
<proteinExistence type="predicted"/>
<protein>
    <submittedName>
        <fullName evidence="2">Alpha/beta hydrolase</fullName>
    </submittedName>
</protein>
<dbReference type="InterPro" id="IPR029058">
    <property type="entry name" value="AB_hydrolase_fold"/>
</dbReference>
<organism evidence="2 3">
    <name type="scientific">Rhodoferax aquaticus</name>
    <dbReference type="NCBI Taxonomy" id="2527691"/>
    <lineage>
        <taxon>Bacteria</taxon>
        <taxon>Pseudomonadati</taxon>
        <taxon>Pseudomonadota</taxon>
        <taxon>Betaproteobacteria</taxon>
        <taxon>Burkholderiales</taxon>
        <taxon>Comamonadaceae</taxon>
        <taxon>Rhodoferax</taxon>
    </lineage>
</organism>
<dbReference type="InterPro" id="IPR012908">
    <property type="entry name" value="PGAP1-ab_dom-like"/>
</dbReference>